<dbReference type="RefSeq" id="WP_188443910.1">
    <property type="nucleotide sequence ID" value="NZ_BMFD01000013.1"/>
</dbReference>
<dbReference type="PROSITE" id="PS50110">
    <property type="entry name" value="RESPONSE_REGULATORY"/>
    <property type="match status" value="1"/>
</dbReference>
<keyword evidence="1" id="KW-0597">Phosphoprotein</keyword>
<dbReference type="SMART" id="SM00448">
    <property type="entry name" value="REC"/>
    <property type="match status" value="1"/>
</dbReference>
<evidence type="ECO:0000256" key="1">
    <source>
        <dbReference type="PROSITE-ProRule" id="PRU00169"/>
    </source>
</evidence>
<reference evidence="4" key="1">
    <citation type="journal article" date="2019" name="Int. J. Syst. Evol. Microbiol.">
        <title>The Global Catalogue of Microorganisms (GCM) 10K type strain sequencing project: providing services to taxonomists for standard genome sequencing and annotation.</title>
        <authorList>
            <consortium name="The Broad Institute Genomics Platform"/>
            <consortium name="The Broad Institute Genome Sequencing Center for Infectious Disease"/>
            <person name="Wu L."/>
            <person name="Ma J."/>
        </authorList>
    </citation>
    <scope>NUCLEOTIDE SEQUENCE [LARGE SCALE GENOMIC DNA]</scope>
    <source>
        <strain evidence="4">CGMCC 1.12479</strain>
    </source>
</reference>
<dbReference type="InterPro" id="IPR001789">
    <property type="entry name" value="Sig_transdc_resp-reg_receiver"/>
</dbReference>
<comment type="caution">
    <text evidence="3">The sequence shown here is derived from an EMBL/GenBank/DDBJ whole genome shotgun (WGS) entry which is preliminary data.</text>
</comment>
<dbReference type="SUPFAM" id="SSF52172">
    <property type="entry name" value="CheY-like"/>
    <property type="match status" value="1"/>
</dbReference>
<evidence type="ECO:0000313" key="3">
    <source>
        <dbReference type="EMBL" id="GGC49434.1"/>
    </source>
</evidence>
<feature type="modified residue" description="4-aspartylphosphate" evidence="1">
    <location>
        <position position="59"/>
    </location>
</feature>
<proteinExistence type="predicted"/>
<dbReference type="InterPro" id="IPR011006">
    <property type="entry name" value="CheY-like_superfamily"/>
</dbReference>
<evidence type="ECO:0000259" key="2">
    <source>
        <dbReference type="PROSITE" id="PS50110"/>
    </source>
</evidence>
<dbReference type="Pfam" id="PF00072">
    <property type="entry name" value="Response_reg"/>
    <property type="match status" value="1"/>
</dbReference>
<name>A0ABQ1MYA7_9BACT</name>
<keyword evidence="4" id="KW-1185">Reference proteome</keyword>
<gene>
    <name evidence="3" type="ORF">GCM10010993_29890</name>
</gene>
<dbReference type="CDD" id="cd00156">
    <property type="entry name" value="REC"/>
    <property type="match status" value="1"/>
</dbReference>
<dbReference type="EMBL" id="BMFD01000013">
    <property type="protein sequence ID" value="GGC49434.1"/>
    <property type="molecule type" value="Genomic_DNA"/>
</dbReference>
<dbReference type="Proteomes" id="UP000635885">
    <property type="component" value="Unassembled WGS sequence"/>
</dbReference>
<feature type="domain" description="Response regulatory" evidence="2">
    <location>
        <begin position="4"/>
        <end position="127"/>
    </location>
</feature>
<sequence>MNFETLIIDDDPGVLYYHEMMVMESGLSSHPYCFNNPLSALEFLKLNQEKKVDFLVFLDLNMPKMSGWEFLEKLNELNLDIKYKVVIVTSSLSQHDKLKSQNYAQIEAFWEKPLTDQNCITFLEKLKSS</sequence>
<protein>
    <submittedName>
        <fullName evidence="3">Response regulator</fullName>
    </submittedName>
</protein>
<organism evidence="3 4">
    <name type="scientific">Belliella aquatica</name>
    <dbReference type="NCBI Taxonomy" id="1323734"/>
    <lineage>
        <taxon>Bacteria</taxon>
        <taxon>Pseudomonadati</taxon>
        <taxon>Bacteroidota</taxon>
        <taxon>Cytophagia</taxon>
        <taxon>Cytophagales</taxon>
        <taxon>Cyclobacteriaceae</taxon>
        <taxon>Belliella</taxon>
    </lineage>
</organism>
<evidence type="ECO:0000313" key="4">
    <source>
        <dbReference type="Proteomes" id="UP000635885"/>
    </source>
</evidence>
<dbReference type="PANTHER" id="PTHR44520">
    <property type="entry name" value="RESPONSE REGULATOR RCP1-RELATED"/>
    <property type="match status" value="1"/>
</dbReference>
<dbReference type="Gene3D" id="3.40.50.2300">
    <property type="match status" value="1"/>
</dbReference>
<accession>A0ABQ1MYA7</accession>
<dbReference type="PANTHER" id="PTHR44520:SF2">
    <property type="entry name" value="RESPONSE REGULATOR RCP1"/>
    <property type="match status" value="1"/>
</dbReference>
<dbReference type="InterPro" id="IPR052893">
    <property type="entry name" value="TCS_response_regulator"/>
</dbReference>